<evidence type="ECO:0000259" key="1">
    <source>
        <dbReference type="Pfam" id="PF12867"/>
    </source>
</evidence>
<organism evidence="2 3">
    <name type="scientific">Rubrivirga litoralis</name>
    <dbReference type="NCBI Taxonomy" id="3075598"/>
    <lineage>
        <taxon>Bacteria</taxon>
        <taxon>Pseudomonadati</taxon>
        <taxon>Rhodothermota</taxon>
        <taxon>Rhodothermia</taxon>
        <taxon>Rhodothermales</taxon>
        <taxon>Rubricoccaceae</taxon>
        <taxon>Rubrivirga</taxon>
    </lineage>
</organism>
<comment type="caution">
    <text evidence="2">The sequence shown here is derived from an EMBL/GenBank/DDBJ whole genome shotgun (WGS) entry which is preliminary data.</text>
</comment>
<dbReference type="RefSeq" id="WP_311663837.1">
    <property type="nucleotide sequence ID" value="NZ_JAVRHT010000023.1"/>
</dbReference>
<dbReference type="InterPro" id="IPR024775">
    <property type="entry name" value="DinB-like"/>
</dbReference>
<dbReference type="SUPFAM" id="SSF109854">
    <property type="entry name" value="DinB/YfiT-like putative metalloenzymes"/>
    <property type="match status" value="1"/>
</dbReference>
<sequence length="158" mass="16746">MTDAALWTLDAVRKTRASLLDAVDGLPPEAWLVVPDGFSNNVLWNVGHVAVTAELLTYGLACLDLPAPPAAVAAFRKGTSPSDWSAPPDIGATRRLFLDGVDRLEADVRAGRFDGAPFRSYTTTPGVTLSGLPEALAFNVYHEGLHAGTVLALRKHVG</sequence>
<keyword evidence="3" id="KW-1185">Reference proteome</keyword>
<feature type="domain" description="DinB-like" evidence="1">
    <location>
        <begin position="13"/>
        <end position="149"/>
    </location>
</feature>
<evidence type="ECO:0000313" key="2">
    <source>
        <dbReference type="EMBL" id="MDT0632176.1"/>
    </source>
</evidence>
<dbReference type="InterPro" id="IPR034660">
    <property type="entry name" value="DinB/YfiT-like"/>
</dbReference>
<dbReference type="Proteomes" id="UP001267426">
    <property type="component" value="Unassembled WGS sequence"/>
</dbReference>
<gene>
    <name evidence="2" type="ORF">RM540_10510</name>
</gene>
<protein>
    <submittedName>
        <fullName evidence="2">DinB family protein</fullName>
    </submittedName>
</protein>
<dbReference type="Pfam" id="PF12867">
    <property type="entry name" value="DinB_2"/>
    <property type="match status" value="1"/>
</dbReference>
<proteinExistence type="predicted"/>
<accession>A0ABU3BSA2</accession>
<dbReference type="Gene3D" id="1.20.120.450">
    <property type="entry name" value="dinb family like domain"/>
    <property type="match status" value="1"/>
</dbReference>
<evidence type="ECO:0000313" key="3">
    <source>
        <dbReference type="Proteomes" id="UP001267426"/>
    </source>
</evidence>
<reference evidence="2 3" key="1">
    <citation type="submission" date="2023-09" db="EMBL/GenBank/DDBJ databases">
        <authorList>
            <person name="Rey-Velasco X."/>
        </authorList>
    </citation>
    <scope>NUCLEOTIDE SEQUENCE [LARGE SCALE GENOMIC DNA]</scope>
    <source>
        <strain evidence="2 3">F394</strain>
    </source>
</reference>
<name>A0ABU3BSA2_9BACT</name>
<dbReference type="EMBL" id="JAVRHT010000023">
    <property type="protein sequence ID" value="MDT0632176.1"/>
    <property type="molecule type" value="Genomic_DNA"/>
</dbReference>